<sequence length="61" mass="6584">MGGTLRRSSVNNTGSVRGRIFESLSTSVDHPTSSPAENEEDEMIGSGGRRLFVANPDPDYE</sequence>
<keyword evidence="2" id="KW-1185">Reference proteome</keyword>
<proteinExistence type="predicted"/>
<dbReference type="Proteomes" id="UP000789525">
    <property type="component" value="Unassembled WGS sequence"/>
</dbReference>
<reference evidence="1" key="1">
    <citation type="submission" date="2021-06" db="EMBL/GenBank/DDBJ databases">
        <authorList>
            <person name="Kallberg Y."/>
            <person name="Tangrot J."/>
            <person name="Rosling A."/>
        </authorList>
    </citation>
    <scope>NUCLEOTIDE SEQUENCE</scope>
    <source>
        <strain evidence="1">CL356</strain>
    </source>
</reference>
<feature type="non-terminal residue" evidence="1">
    <location>
        <position position="61"/>
    </location>
</feature>
<protein>
    <submittedName>
        <fullName evidence="1">16170_t:CDS:1</fullName>
    </submittedName>
</protein>
<name>A0ACA9QIS7_9GLOM</name>
<comment type="caution">
    <text evidence="1">The sequence shown here is derived from an EMBL/GenBank/DDBJ whole genome shotgun (WGS) entry which is preliminary data.</text>
</comment>
<evidence type="ECO:0000313" key="1">
    <source>
        <dbReference type="EMBL" id="CAG8749919.1"/>
    </source>
</evidence>
<organism evidence="1 2">
    <name type="scientific">Acaulospora colombiana</name>
    <dbReference type="NCBI Taxonomy" id="27376"/>
    <lineage>
        <taxon>Eukaryota</taxon>
        <taxon>Fungi</taxon>
        <taxon>Fungi incertae sedis</taxon>
        <taxon>Mucoromycota</taxon>
        <taxon>Glomeromycotina</taxon>
        <taxon>Glomeromycetes</taxon>
        <taxon>Diversisporales</taxon>
        <taxon>Acaulosporaceae</taxon>
        <taxon>Acaulospora</taxon>
    </lineage>
</organism>
<gene>
    <name evidence="1" type="ORF">ACOLOM_LOCUS12648</name>
</gene>
<accession>A0ACA9QIS7</accession>
<dbReference type="EMBL" id="CAJVPT010052603">
    <property type="protein sequence ID" value="CAG8749919.1"/>
    <property type="molecule type" value="Genomic_DNA"/>
</dbReference>
<evidence type="ECO:0000313" key="2">
    <source>
        <dbReference type="Proteomes" id="UP000789525"/>
    </source>
</evidence>